<keyword evidence="5" id="KW-0479">Metal-binding</keyword>
<evidence type="ECO:0000256" key="4">
    <source>
        <dbReference type="ARBA" id="ARBA00022695"/>
    </source>
</evidence>
<evidence type="ECO:0000313" key="13">
    <source>
        <dbReference type="Proteomes" id="UP000752171"/>
    </source>
</evidence>
<dbReference type="HAMAP" id="MF_00692">
    <property type="entry name" value="SelO"/>
    <property type="match status" value="1"/>
</dbReference>
<dbReference type="PANTHER" id="PTHR12153:SF15">
    <property type="entry name" value="PROTEIN ADENYLYLTRANSFERASE SELO, MITOCHONDRIAL"/>
    <property type="match status" value="1"/>
</dbReference>
<keyword evidence="3" id="KW-0808">Transferase</keyword>
<dbReference type="Pfam" id="PF02696">
    <property type="entry name" value="SelO"/>
    <property type="match status" value="1"/>
</dbReference>
<accession>A0A8B9GPX8</accession>
<evidence type="ECO:0000313" key="11">
    <source>
        <dbReference type="Ensembl" id="ENSAMXP00005001231.1"/>
    </source>
</evidence>
<sequence>MTRGSRVSRNPPVQPREATGSVCALVFTTMAQTGQTPLQRLSFNNVALRRLPVDGSLEPGSRTVRAACFSRVQPQPLLRPRFVAVSPRALALLGLSAEDVLADPRGAEYLSGSRVLPGSQPAAHCYCGHQFGVFAGQLGDGAVCYLGEVEAARSSDPQPRSPCGRWEVQVKGAGLTPYSRQSDGRKVLRSSIREFLCSEAMFSLGIPTTRAGSLVTSDLFVKRDAFYSGKPKPERCSVVLRIAPTFIRFGSFEIFNPADDFTGRQGPSAGRHDIRAQLLDYVIETFYPEIQADHTDRKARNAAFFREVTVRTARLVALWQSVGFCHGVLNTDNMSILGLTIDYGPFGFMDRFDPEFVSNASDKKRRYTFEAQPYVCRWNLARLAEALGTELKGSTAGSILDEFIPLYKSFYLDNMRRKLGLVRREEPEDEELVEDLLKVMHNTGADFTNTFRLLSRVCCPLVEENSECDVGSVVNLILEQCASLQELKVANHPTMEPCELEMILSMAETSPGLFNMTANRPEVAKQLEKIGRLKELLETNQEDLKLKQRDDWWIWINRYRKRLTRESDGVSDPTAVEEERVRIMDSTNPAVVLRNYLAQNAIEWAENGDFSEVQRLLGVLENPYCVQPDLKLPICPGKGAPCETRGSTGLNVEDGREEQGTIGTGCLPYNSKPPEWAREICVT</sequence>
<organism evidence="11 12">
    <name type="scientific">Astyanax mexicanus</name>
    <name type="common">Blind cave fish</name>
    <name type="synonym">Astyanax fasciatus mexicanus</name>
    <dbReference type="NCBI Taxonomy" id="7994"/>
    <lineage>
        <taxon>Eukaryota</taxon>
        <taxon>Metazoa</taxon>
        <taxon>Chordata</taxon>
        <taxon>Craniata</taxon>
        <taxon>Vertebrata</taxon>
        <taxon>Euteleostomi</taxon>
        <taxon>Actinopterygii</taxon>
        <taxon>Neopterygii</taxon>
        <taxon>Teleostei</taxon>
        <taxon>Ostariophysi</taxon>
        <taxon>Characiformes</taxon>
        <taxon>Characoidei</taxon>
        <taxon>Acestrorhamphidae</taxon>
        <taxon>Acestrorhamphinae</taxon>
        <taxon>Astyanax</taxon>
    </lineage>
</organism>
<dbReference type="Proteomes" id="UP000752171">
    <property type="component" value="Unassembled WGS sequence"/>
</dbReference>
<reference evidence="10 13" key="1">
    <citation type="submission" date="2021-07" db="EMBL/GenBank/DDBJ databases">
        <authorList>
            <person name="Imarazene B."/>
            <person name="Zahm M."/>
            <person name="Klopp C."/>
            <person name="Cabau C."/>
            <person name="Beille S."/>
            <person name="Jouanno E."/>
            <person name="Castinel A."/>
            <person name="Lluch J."/>
            <person name="Gil L."/>
            <person name="Kuchtly C."/>
            <person name="Lopez Roques C."/>
            <person name="Donnadieu C."/>
            <person name="Parrinello H."/>
            <person name="Journot L."/>
            <person name="Du K."/>
            <person name="Schartl M."/>
            <person name="Retaux S."/>
            <person name="Guiguen Y."/>
        </authorList>
    </citation>
    <scope>NUCLEOTIDE SEQUENCE [LARGE SCALE GENOMIC DNA]</scope>
    <source>
        <strain evidence="10">Pach_M1</strain>
        <tissue evidence="10">Testis</tissue>
    </source>
</reference>
<dbReference type="EMBL" id="JAICCE010000002">
    <property type="protein sequence ID" value="KAG9280602.1"/>
    <property type="molecule type" value="Genomic_DNA"/>
</dbReference>
<evidence type="ECO:0000256" key="5">
    <source>
        <dbReference type="ARBA" id="ARBA00022723"/>
    </source>
</evidence>
<keyword evidence="6" id="KW-0547">Nucleotide-binding</keyword>
<protein>
    <recommendedName>
        <fullName evidence="9">Selenoprotein O</fullName>
    </recommendedName>
</protein>
<dbReference type="GO" id="GO:0046872">
    <property type="term" value="F:metal ion binding"/>
    <property type="evidence" value="ECO:0007669"/>
    <property type="project" value="UniProtKB-KW"/>
</dbReference>
<dbReference type="GO" id="GO:0016779">
    <property type="term" value="F:nucleotidyltransferase activity"/>
    <property type="evidence" value="ECO:0007669"/>
    <property type="project" value="UniProtKB-KW"/>
</dbReference>
<dbReference type="Ensembl" id="ENSAMXT00005001378.1">
    <property type="protein sequence ID" value="ENSAMXP00005001231.1"/>
    <property type="gene ID" value="ENSAMXG00005000734.1"/>
</dbReference>
<dbReference type="PANTHER" id="PTHR12153">
    <property type="entry name" value="SELENOPROTEIN O"/>
    <property type="match status" value="1"/>
</dbReference>
<keyword evidence="8" id="KW-0460">Magnesium</keyword>
<evidence type="ECO:0000256" key="6">
    <source>
        <dbReference type="ARBA" id="ARBA00022741"/>
    </source>
</evidence>
<dbReference type="InterPro" id="IPR003846">
    <property type="entry name" value="SelO"/>
</dbReference>
<name>A0A8B9GPX8_ASTMX</name>
<evidence type="ECO:0000256" key="2">
    <source>
        <dbReference type="ARBA" id="ARBA00009747"/>
    </source>
</evidence>
<proteinExistence type="inferred from homology"/>
<keyword evidence="7" id="KW-0067">ATP-binding</keyword>
<reference evidence="11" key="2">
    <citation type="submission" date="2025-05" db="UniProtKB">
        <authorList>
            <consortium name="Ensembl"/>
        </authorList>
    </citation>
    <scope>IDENTIFICATION</scope>
</reference>
<evidence type="ECO:0000256" key="8">
    <source>
        <dbReference type="ARBA" id="ARBA00022842"/>
    </source>
</evidence>
<comment type="cofactor">
    <cofactor evidence="1">
        <name>Mg(2+)</name>
        <dbReference type="ChEBI" id="CHEBI:18420"/>
    </cofactor>
</comment>
<dbReference type="NCBIfam" id="NF000658">
    <property type="entry name" value="PRK00029.1"/>
    <property type="match status" value="1"/>
</dbReference>
<keyword evidence="4 10" id="KW-0548">Nucleotidyltransferase</keyword>
<comment type="similarity">
    <text evidence="2">Belongs to the SELO family.</text>
</comment>
<gene>
    <name evidence="10" type="primary">SELENOO1</name>
    <name evidence="10" type="ORF">AMEX_G3334</name>
</gene>
<evidence type="ECO:0000313" key="10">
    <source>
        <dbReference type="EMBL" id="KAG9280602.1"/>
    </source>
</evidence>
<evidence type="ECO:0000256" key="9">
    <source>
        <dbReference type="ARBA" id="ARBA00031547"/>
    </source>
</evidence>
<evidence type="ECO:0000256" key="3">
    <source>
        <dbReference type="ARBA" id="ARBA00022679"/>
    </source>
</evidence>
<dbReference type="GO" id="GO:0005524">
    <property type="term" value="F:ATP binding"/>
    <property type="evidence" value="ECO:0007669"/>
    <property type="project" value="UniProtKB-KW"/>
</dbReference>
<evidence type="ECO:0000256" key="7">
    <source>
        <dbReference type="ARBA" id="ARBA00022840"/>
    </source>
</evidence>
<dbReference type="AlphaFoldDB" id="A0A8B9GPX8"/>
<evidence type="ECO:0000256" key="1">
    <source>
        <dbReference type="ARBA" id="ARBA00001946"/>
    </source>
</evidence>
<dbReference type="Proteomes" id="UP000694621">
    <property type="component" value="Unplaced"/>
</dbReference>
<evidence type="ECO:0000313" key="12">
    <source>
        <dbReference type="Proteomes" id="UP000694621"/>
    </source>
</evidence>